<dbReference type="Proteomes" id="UP000287198">
    <property type="component" value="Unassembled WGS sequence"/>
</dbReference>
<evidence type="ECO:0000256" key="1">
    <source>
        <dbReference type="SAM" id="Phobius"/>
    </source>
</evidence>
<proteinExistence type="predicted"/>
<reference evidence="3" key="1">
    <citation type="journal article" date="2018" name="Front. Microbiol.">
        <title>Genome-Based Analysis Reveals the Taxonomy and Diversity of the Family Idiomarinaceae.</title>
        <authorList>
            <person name="Liu Y."/>
            <person name="Lai Q."/>
            <person name="Shao Z."/>
        </authorList>
    </citation>
    <scope>NUCLEOTIDE SEQUENCE [LARGE SCALE GENOMIC DNA]</scope>
    <source>
        <strain evidence="3">BH195</strain>
    </source>
</reference>
<sequence>MAPRKNRFITRKMNKRPAEVLVSGVLLALVLWGVGFLFGLFVTPGVAEPGMLQSMFALVRDFLQIIAGLILLAAVLQYLLRGALLKR</sequence>
<name>A0A432XYR9_9GAMM</name>
<keyword evidence="1" id="KW-1133">Transmembrane helix</keyword>
<evidence type="ECO:0000313" key="3">
    <source>
        <dbReference type="Proteomes" id="UP000287198"/>
    </source>
</evidence>
<organism evidence="2 3">
    <name type="scientific">Pseudidiomarina halophila</name>
    <dbReference type="NCBI Taxonomy" id="1449799"/>
    <lineage>
        <taxon>Bacteria</taxon>
        <taxon>Pseudomonadati</taxon>
        <taxon>Pseudomonadota</taxon>
        <taxon>Gammaproteobacteria</taxon>
        <taxon>Alteromonadales</taxon>
        <taxon>Idiomarinaceae</taxon>
        <taxon>Pseudidiomarina</taxon>
    </lineage>
</organism>
<feature type="transmembrane region" description="Helical" evidence="1">
    <location>
        <begin position="20"/>
        <end position="42"/>
    </location>
</feature>
<protein>
    <submittedName>
        <fullName evidence="2">Uncharacterized protein</fullName>
    </submittedName>
</protein>
<keyword evidence="1" id="KW-0472">Membrane</keyword>
<feature type="transmembrane region" description="Helical" evidence="1">
    <location>
        <begin position="62"/>
        <end position="80"/>
    </location>
</feature>
<gene>
    <name evidence="2" type="ORF">CWI69_00110</name>
</gene>
<keyword evidence="3" id="KW-1185">Reference proteome</keyword>
<accession>A0A432XYR9</accession>
<evidence type="ECO:0000313" key="2">
    <source>
        <dbReference type="EMBL" id="RUO53882.1"/>
    </source>
</evidence>
<dbReference type="RefSeq" id="WP_126760803.1">
    <property type="nucleotide sequence ID" value="NZ_JBHLTZ010000004.1"/>
</dbReference>
<dbReference type="EMBL" id="PIPW01000001">
    <property type="protein sequence ID" value="RUO53882.1"/>
    <property type="molecule type" value="Genomic_DNA"/>
</dbReference>
<keyword evidence="1" id="KW-0812">Transmembrane</keyword>
<dbReference type="AlphaFoldDB" id="A0A432XYR9"/>
<comment type="caution">
    <text evidence="2">The sequence shown here is derived from an EMBL/GenBank/DDBJ whole genome shotgun (WGS) entry which is preliminary data.</text>
</comment>